<evidence type="ECO:0000256" key="6">
    <source>
        <dbReference type="ARBA" id="ARBA00023186"/>
    </source>
</evidence>
<comment type="subcellular location">
    <subcellularLocation>
        <location evidence="2">Cytoplasm</location>
    </subcellularLocation>
</comment>
<accession>H6RHE1</accession>
<evidence type="ECO:0000256" key="4">
    <source>
        <dbReference type="ARBA" id="ARBA00022490"/>
    </source>
</evidence>
<evidence type="ECO:0000256" key="1">
    <source>
        <dbReference type="ARBA" id="ARBA00000971"/>
    </source>
</evidence>
<dbReference type="GO" id="GO:0005737">
    <property type="term" value="C:cytoplasm"/>
    <property type="evidence" value="ECO:0007669"/>
    <property type="project" value="UniProtKB-SubCell"/>
</dbReference>
<evidence type="ECO:0000259" key="11">
    <source>
        <dbReference type="PROSITE" id="PS50059"/>
    </source>
</evidence>
<protein>
    <recommendedName>
        <fullName evidence="10">Peptidyl-prolyl cis-trans isomerase</fullName>
        <ecNumber evidence="10">5.2.1.8</ecNumber>
    </recommendedName>
</protein>
<evidence type="ECO:0000256" key="2">
    <source>
        <dbReference type="ARBA" id="ARBA00004496"/>
    </source>
</evidence>
<evidence type="ECO:0000256" key="7">
    <source>
        <dbReference type="ARBA" id="ARBA00023235"/>
    </source>
</evidence>
<dbReference type="PROSITE" id="PS50059">
    <property type="entry name" value="FKBP_PPIASE"/>
    <property type="match status" value="1"/>
</dbReference>
<comment type="function">
    <text evidence="8">Also involved in hydrogenase metallocenter assembly, probably by participating in the nickel insertion step. This function in hydrogenase biosynthesis requires chaperone activity and the presence of the metal-binding domain, but not PPIase activity.</text>
</comment>
<dbReference type="GO" id="GO:0003755">
    <property type="term" value="F:peptidyl-prolyl cis-trans isomerase activity"/>
    <property type="evidence" value="ECO:0007669"/>
    <property type="project" value="UniProtKB-UniRule"/>
</dbReference>
<dbReference type="GO" id="GO:0042026">
    <property type="term" value="P:protein refolding"/>
    <property type="evidence" value="ECO:0007669"/>
    <property type="project" value="UniProtKB-ARBA"/>
</dbReference>
<dbReference type="AlphaFoldDB" id="H6RHE1"/>
<name>H6RHE1_9BACT</name>
<dbReference type="Gene3D" id="3.10.50.40">
    <property type="match status" value="1"/>
</dbReference>
<gene>
    <name evidence="12" type="ORF">VIS_S18DCB90016</name>
</gene>
<dbReference type="PANTHER" id="PTHR47861">
    <property type="entry name" value="FKBP-TYPE PEPTIDYL-PROLYL CIS-TRANS ISOMERASE SLYD"/>
    <property type="match status" value="1"/>
</dbReference>
<evidence type="ECO:0000256" key="3">
    <source>
        <dbReference type="ARBA" id="ARBA00006577"/>
    </source>
</evidence>
<dbReference type="SUPFAM" id="SSF54534">
    <property type="entry name" value="FKBP-like"/>
    <property type="match status" value="1"/>
</dbReference>
<comment type="similarity">
    <text evidence="3 10">Belongs to the FKBP-type PPIase family.</text>
</comment>
<sequence>MKQVERTSLVEVAYTLRADGPKGEELETCTEEAPFVFRMGGEEALEAFEQRLLGKKAGEPFSFVIACEDAYGDETEEAIVALPKKTFMVDGKIDEEVMKPGEVVPLEDDEGNELIGVVVELEGDVVHVDFNHPLAGLDLHFEGVIVALGA</sequence>
<reference evidence="12" key="2">
    <citation type="submission" date="2012-02" db="EMBL/GenBank/DDBJ databases">
        <authorList>
            <person name="Genoscope - CEA"/>
        </authorList>
    </citation>
    <scope>NUCLEOTIDE SEQUENCE</scope>
</reference>
<evidence type="ECO:0000256" key="8">
    <source>
        <dbReference type="ARBA" id="ARBA00037071"/>
    </source>
</evidence>
<proteinExistence type="inferred from homology"/>
<evidence type="ECO:0000256" key="9">
    <source>
        <dbReference type="PROSITE-ProRule" id="PRU00277"/>
    </source>
</evidence>
<dbReference type="EMBL" id="FO117608">
    <property type="protein sequence ID" value="CCG00452.1"/>
    <property type="molecule type" value="Genomic_DNA"/>
</dbReference>
<keyword evidence="6" id="KW-0143">Chaperone</keyword>
<keyword evidence="7 9" id="KW-0413">Isomerase</keyword>
<dbReference type="InterPro" id="IPR001179">
    <property type="entry name" value="PPIase_FKBP_dom"/>
</dbReference>
<dbReference type="InterPro" id="IPR046357">
    <property type="entry name" value="PPIase_dom_sf"/>
</dbReference>
<evidence type="ECO:0000256" key="10">
    <source>
        <dbReference type="RuleBase" id="RU003915"/>
    </source>
</evidence>
<dbReference type="Pfam" id="PF00254">
    <property type="entry name" value="FKBP_C"/>
    <property type="match status" value="1"/>
</dbReference>
<dbReference type="EC" id="5.2.1.8" evidence="10"/>
<reference evidence="12" key="1">
    <citation type="journal article" date="2012" name="Environ. Microbiol.">
        <title>Genomic content of uncultured Bacteroidetes from contrasting oceanic provinces in the North Atlantic Ocean.</title>
        <authorList>
            <person name="Gomez-Pereira P.R."/>
            <person name="Schuler M."/>
            <person name="Fuchs B.M."/>
            <person name="Bennke C."/>
            <person name="Teeling H."/>
            <person name="Waldmann J."/>
            <person name="Richter M."/>
            <person name="Barbe V."/>
            <person name="Bataille E."/>
            <person name="Glockner F.O."/>
            <person name="Amann R."/>
        </authorList>
    </citation>
    <scope>NUCLEOTIDE SEQUENCE</scope>
</reference>
<feature type="domain" description="PPIase FKBP-type" evidence="11">
    <location>
        <begin position="7"/>
        <end position="89"/>
    </location>
</feature>
<organism evidence="12">
    <name type="scientific">uncultured Flavobacteriia bacterium</name>
    <dbReference type="NCBI Taxonomy" id="212695"/>
    <lineage>
        <taxon>Bacteria</taxon>
        <taxon>Pseudomonadati</taxon>
        <taxon>Bacteroidota</taxon>
        <taxon>Flavobacteriia</taxon>
        <taxon>environmental samples</taxon>
    </lineage>
</organism>
<keyword evidence="5 9" id="KW-0697">Rotamase</keyword>
<keyword evidence="4" id="KW-0963">Cytoplasm</keyword>
<dbReference type="PANTHER" id="PTHR47861:SF3">
    <property type="entry name" value="FKBP-TYPE PEPTIDYL-PROLYL CIS-TRANS ISOMERASE SLYD"/>
    <property type="match status" value="1"/>
</dbReference>
<evidence type="ECO:0000313" key="12">
    <source>
        <dbReference type="EMBL" id="CCG00452.1"/>
    </source>
</evidence>
<evidence type="ECO:0000256" key="5">
    <source>
        <dbReference type="ARBA" id="ARBA00023110"/>
    </source>
</evidence>
<comment type="catalytic activity">
    <reaction evidence="1 9 10">
        <text>[protein]-peptidylproline (omega=180) = [protein]-peptidylproline (omega=0)</text>
        <dbReference type="Rhea" id="RHEA:16237"/>
        <dbReference type="Rhea" id="RHEA-COMP:10747"/>
        <dbReference type="Rhea" id="RHEA-COMP:10748"/>
        <dbReference type="ChEBI" id="CHEBI:83833"/>
        <dbReference type="ChEBI" id="CHEBI:83834"/>
        <dbReference type="EC" id="5.2.1.8"/>
    </reaction>
</comment>